<evidence type="ECO:0000259" key="1">
    <source>
        <dbReference type="Pfam" id="PF02350"/>
    </source>
</evidence>
<dbReference type="NCBIfam" id="TIGR03568">
    <property type="entry name" value="NeuC_NnaA"/>
    <property type="match status" value="1"/>
</dbReference>
<dbReference type="STRING" id="1430440.MGMSRv2__3408"/>
<dbReference type="eggNOG" id="COG0381">
    <property type="taxonomic scope" value="Bacteria"/>
</dbReference>
<dbReference type="Proteomes" id="UP000018922">
    <property type="component" value="Chromosome I"/>
</dbReference>
<dbReference type="KEGG" id="mgy:MGMSRv2__3408"/>
<accession>V6F809</accession>
<dbReference type="InterPro" id="IPR029767">
    <property type="entry name" value="WecB-like"/>
</dbReference>
<evidence type="ECO:0000313" key="2">
    <source>
        <dbReference type="EMBL" id="CDL00623.1"/>
    </source>
</evidence>
<protein>
    <submittedName>
        <fullName evidence="2">UDP-N-acetylglucosamine 2-epimerase</fullName>
    </submittedName>
</protein>
<keyword evidence="3" id="KW-1185">Reference proteome</keyword>
<name>V6F809_MAGGM</name>
<dbReference type="HOGENOM" id="CLU_061127_0_0_5"/>
<dbReference type="Gene3D" id="3.40.50.2000">
    <property type="entry name" value="Glycogen Phosphorylase B"/>
    <property type="match status" value="2"/>
</dbReference>
<proteinExistence type="predicted"/>
<dbReference type="InterPro" id="IPR020004">
    <property type="entry name" value="UDP-GlcNAc_Epase"/>
</dbReference>
<feature type="domain" description="UDP-N-acetylglucosamine 2-epimerase" evidence="1">
    <location>
        <begin position="27"/>
        <end position="372"/>
    </location>
</feature>
<dbReference type="PANTHER" id="PTHR43174:SF3">
    <property type="entry name" value="UDP-N-ACETYLGLUCOSAMINE 2-EPIMERASE"/>
    <property type="match status" value="1"/>
</dbReference>
<dbReference type="CDD" id="cd03786">
    <property type="entry name" value="GTB_UDP-GlcNAc_2-Epimerase"/>
    <property type="match status" value="1"/>
</dbReference>
<dbReference type="GO" id="GO:0004553">
    <property type="term" value="F:hydrolase activity, hydrolyzing O-glycosyl compounds"/>
    <property type="evidence" value="ECO:0007669"/>
    <property type="project" value="InterPro"/>
</dbReference>
<dbReference type="EMBL" id="HG794546">
    <property type="protein sequence ID" value="CDL00623.1"/>
    <property type="molecule type" value="Genomic_DNA"/>
</dbReference>
<dbReference type="Pfam" id="PF02350">
    <property type="entry name" value="Epimerase_2"/>
    <property type="match status" value="1"/>
</dbReference>
<sequence length="393" mass="41598">MTAPKRKICAVTGTRAEYGLLYWTLRRLAADPRAQLQLVVTGAHLSPVFGMTVDMIEADGFTVDARVDMLLAADTPVAIAKSLALAGIGITEAFERLEPDLVVLLGDRYEILPAAQGAMLLGLPVAHIHGGEVTEGAIDDAIRHAVTKMSHLHFATTQDHADRIVQMGENAAKVWNVGSPGVEVIRKLTPLSRAEVEARLGMALRPTNLLVTYHPVTVGVADPAAGMRELVTALSRFPDASVVITGVNADPGNRAIASVVEQFAAAHPGRVAARPSLGSLLYLSTMYQSSVVVGNSSSGIIEAPSVGVPTVNMGARQDGRPRAASVIDCDETADAVASALAQALDPTFRDGMRTMVSPYDGGDASERISQVLLTHPLDGLQKKRFHDLLITRA</sequence>
<organism evidence="2 3">
    <name type="scientific">Magnetospirillum gryphiswaldense (strain DSM 6361 / JCM 21280 / NBRC 15271 / MSR-1)</name>
    <dbReference type="NCBI Taxonomy" id="431944"/>
    <lineage>
        <taxon>Bacteria</taxon>
        <taxon>Pseudomonadati</taxon>
        <taxon>Pseudomonadota</taxon>
        <taxon>Alphaproteobacteria</taxon>
        <taxon>Rhodospirillales</taxon>
        <taxon>Rhodospirillaceae</taxon>
        <taxon>Magnetospirillum</taxon>
    </lineage>
</organism>
<evidence type="ECO:0000313" key="3">
    <source>
        <dbReference type="Proteomes" id="UP000018922"/>
    </source>
</evidence>
<dbReference type="PANTHER" id="PTHR43174">
    <property type="entry name" value="UDP-N-ACETYLGLUCOSAMINE 2-EPIMERASE"/>
    <property type="match status" value="1"/>
</dbReference>
<reference evidence="2 3" key="1">
    <citation type="journal article" date="2014" name="Genome Announc.">
        <title>Complete genome sequence of Magnetospirillum gryphiswaldense MSR-1.</title>
        <authorList>
            <person name="Wang X."/>
            <person name="Wang Q."/>
            <person name="Zhang W."/>
            <person name="Wang Y."/>
            <person name="Li L."/>
            <person name="Wen T."/>
            <person name="Zhang T."/>
            <person name="Zhang Y."/>
            <person name="Xu J."/>
            <person name="Hu J."/>
            <person name="Li S."/>
            <person name="Liu L."/>
            <person name="Liu J."/>
            <person name="Jiang W."/>
            <person name="Tian J."/>
            <person name="Li Y."/>
            <person name="Schuler D."/>
            <person name="Wang L."/>
            <person name="Li J."/>
        </authorList>
    </citation>
    <scope>NUCLEOTIDE SEQUENCE [LARGE SCALE GENOMIC DNA]</scope>
    <source>
        <strain evidence="3">DSM 6361 / JCM 21280 / NBRC 15271 / MSR-1</strain>
    </source>
</reference>
<dbReference type="AlphaFoldDB" id="V6F809"/>
<dbReference type="SUPFAM" id="SSF53756">
    <property type="entry name" value="UDP-Glycosyltransferase/glycogen phosphorylase"/>
    <property type="match status" value="1"/>
</dbReference>
<dbReference type="InterPro" id="IPR003331">
    <property type="entry name" value="UDP_GlcNAc_Epimerase_2_dom"/>
</dbReference>
<gene>
    <name evidence="2" type="ordered locus">MGMSRv2__3408</name>
</gene>
<dbReference type="GO" id="GO:0006047">
    <property type="term" value="P:UDP-N-acetylglucosamine metabolic process"/>
    <property type="evidence" value="ECO:0007669"/>
    <property type="project" value="InterPro"/>
</dbReference>